<dbReference type="VEuPathDB" id="ToxoDB:TGDOM2_286050"/>
<evidence type="ECO:0000313" key="6">
    <source>
        <dbReference type="EMBL" id="KFG40030.1"/>
    </source>
</evidence>
<dbReference type="InterPro" id="IPR007378">
    <property type="entry name" value="Tic22-like"/>
</dbReference>
<feature type="signal peptide" evidence="5">
    <location>
        <begin position="1"/>
        <end position="38"/>
    </location>
</feature>
<comment type="caution">
    <text evidence="6">The sequence shown here is derived from an EMBL/GenBank/DDBJ whole genome shotgun (WGS) entry which is preliminary data.</text>
</comment>
<name>A0A086K6L2_TOXGO</name>
<dbReference type="Proteomes" id="UP000028837">
    <property type="component" value="Unassembled WGS sequence"/>
</dbReference>
<keyword evidence="5" id="KW-0732">Signal</keyword>
<dbReference type="GO" id="GO:0009507">
    <property type="term" value="C:chloroplast"/>
    <property type="evidence" value="ECO:0007669"/>
    <property type="project" value="UniProtKB-SubCell"/>
</dbReference>
<evidence type="ECO:0000256" key="5">
    <source>
        <dbReference type="SAM" id="SignalP"/>
    </source>
</evidence>
<keyword evidence="2" id="KW-0150">Chloroplast</keyword>
<dbReference type="EMBL" id="AHZU02000799">
    <property type="protein sequence ID" value="KFG40030.1"/>
    <property type="molecule type" value="Genomic_DNA"/>
</dbReference>
<evidence type="ECO:0000256" key="1">
    <source>
        <dbReference type="ARBA" id="ARBA00004229"/>
    </source>
</evidence>
<dbReference type="GO" id="GO:0015031">
    <property type="term" value="P:protein transport"/>
    <property type="evidence" value="ECO:0007669"/>
    <property type="project" value="InterPro"/>
</dbReference>
<feature type="chain" id="PRO_5001808928" evidence="5">
    <location>
        <begin position="39"/>
        <end position="536"/>
    </location>
</feature>
<feature type="compositionally biased region" description="Basic and acidic residues" evidence="4">
    <location>
        <begin position="124"/>
        <end position="143"/>
    </location>
</feature>
<feature type="region of interest" description="Disordered" evidence="4">
    <location>
        <begin position="115"/>
        <end position="154"/>
    </location>
</feature>
<evidence type="ECO:0000256" key="4">
    <source>
        <dbReference type="SAM" id="MobiDB-lite"/>
    </source>
</evidence>
<dbReference type="Gene3D" id="3.40.1350.100">
    <property type="match status" value="2"/>
</dbReference>
<accession>A0A086K6L2</accession>
<keyword evidence="3" id="KW-0934">Plastid</keyword>
<feature type="region of interest" description="Disordered" evidence="4">
    <location>
        <begin position="166"/>
        <end position="186"/>
    </location>
</feature>
<evidence type="ECO:0000256" key="2">
    <source>
        <dbReference type="ARBA" id="ARBA00022528"/>
    </source>
</evidence>
<feature type="region of interest" description="Disordered" evidence="4">
    <location>
        <begin position="427"/>
        <end position="471"/>
    </location>
</feature>
<evidence type="ECO:0000256" key="3">
    <source>
        <dbReference type="ARBA" id="ARBA00022640"/>
    </source>
</evidence>
<feature type="compositionally biased region" description="Acidic residues" evidence="4">
    <location>
        <begin position="450"/>
        <end position="460"/>
    </location>
</feature>
<comment type="subcellular location">
    <subcellularLocation>
        <location evidence="1">Plastid</location>
        <location evidence="1">Chloroplast</location>
    </subcellularLocation>
</comment>
<proteinExistence type="predicted"/>
<sequence>MGFIALRNLFSGGVCLHFSPSFLCLLTFLTFLSPPAEGLLYSQRGSVLDRRGCLPFSRLVDPRWSLTRSLSVTLGSSCPSGSSRHFQKGSACRRLAGLLPAPRCSWQDWRWSNSPGSLSSGGGGDREETRSETGGERQTRHTEGTQGNEGECGIGGFSSAGVALTEAKTRKKKGSPVSSPHLATILSPHRDGEARRRWWKKCAPLWPPWKTRYTNRSLEEKLLCVPVYVVVNRYGAPFLSPPSPAVLAEQQMQEREGREFRLPQQIALAFLDGEDATAYLHELVQSNPGGTQVEARLYCLPLSTVWEQQRRVLLDPRRETSHNGDEQTDNAFSVRRFFLGDSGGEEEEKAREREEEGREAAQPQLLWQIVPSTKQVRNARRQSGFKGFREGTDVPVFYVDDLLVERDGDSVLPLFFSLEDLQTAWNKQREKEEEMTKKTEKARKARGEQGDEERDEEEDRERETRRQRLRQKPPVKVMNLLKLLLVQAEQPKGDLVADGRWGFVPSSESLAFLEKEKRRGVAPARLLFGPDDQGQA</sequence>
<gene>
    <name evidence="6" type="ORF">TGDOM2_286050</name>
</gene>
<protein>
    <submittedName>
        <fullName evidence="6">Tic22-like family protein</fullName>
    </submittedName>
</protein>
<dbReference type="Pfam" id="PF04278">
    <property type="entry name" value="Tic22"/>
    <property type="match status" value="1"/>
</dbReference>
<dbReference type="PANTHER" id="PTHR33926:SF4">
    <property type="entry name" value="PROTEIN TIC 22, CHLOROPLASTIC"/>
    <property type="match status" value="1"/>
</dbReference>
<dbReference type="PANTHER" id="PTHR33926">
    <property type="entry name" value="PROTEIN TIC 22, CHLOROPLASTIC"/>
    <property type="match status" value="1"/>
</dbReference>
<evidence type="ECO:0000313" key="7">
    <source>
        <dbReference type="Proteomes" id="UP000028837"/>
    </source>
</evidence>
<dbReference type="OrthoDB" id="331904at2759"/>
<reference evidence="6 7" key="1">
    <citation type="submission" date="2014-02" db="EMBL/GenBank/DDBJ databases">
        <authorList>
            <person name="Sibley D."/>
            <person name="Venepally P."/>
            <person name="Karamycheva S."/>
            <person name="Hadjithomas M."/>
            <person name="Khan A."/>
            <person name="Brunk B."/>
            <person name="Roos D."/>
            <person name="Caler E."/>
            <person name="Lorenzi H."/>
        </authorList>
    </citation>
    <scope>NUCLEOTIDE SEQUENCE [LARGE SCALE GENOMIC DNA]</scope>
    <source>
        <strain evidence="6 7">GAB2-2007-GAL-DOM2</strain>
    </source>
</reference>
<dbReference type="AlphaFoldDB" id="A0A086K6L2"/>
<feature type="compositionally biased region" description="Basic and acidic residues" evidence="4">
    <location>
        <begin position="427"/>
        <end position="439"/>
    </location>
</feature>
<organism evidence="6 7">
    <name type="scientific">Toxoplasma gondii GAB2-2007-GAL-DOM2</name>
    <dbReference type="NCBI Taxonomy" id="1130820"/>
    <lineage>
        <taxon>Eukaryota</taxon>
        <taxon>Sar</taxon>
        <taxon>Alveolata</taxon>
        <taxon>Apicomplexa</taxon>
        <taxon>Conoidasida</taxon>
        <taxon>Coccidia</taxon>
        <taxon>Eucoccidiorida</taxon>
        <taxon>Eimeriorina</taxon>
        <taxon>Sarcocystidae</taxon>
        <taxon>Toxoplasma</taxon>
    </lineage>
</organism>